<name>A0A0K6I529_9BURK</name>
<dbReference type="PANTHER" id="PTHR30476:SF0">
    <property type="entry name" value="UPF0234 PROTEIN YAJQ"/>
    <property type="match status" value="1"/>
</dbReference>
<dbReference type="GO" id="GO:0000166">
    <property type="term" value="F:nucleotide binding"/>
    <property type="evidence" value="ECO:0007669"/>
    <property type="project" value="UniProtKB-UniRule"/>
</dbReference>
<reference evidence="5" key="1">
    <citation type="submission" date="2015-08" db="EMBL/GenBank/DDBJ databases">
        <authorList>
            <person name="Varghese N."/>
        </authorList>
    </citation>
    <scope>NUCLEOTIDE SEQUENCE [LARGE SCALE GENOMIC DNA]</scope>
    <source>
        <strain evidence="5">DSM 18181</strain>
    </source>
</reference>
<dbReference type="SUPFAM" id="SSF89963">
    <property type="entry name" value="YajQ-like"/>
    <property type="match status" value="2"/>
</dbReference>
<dbReference type="InterPro" id="IPR035571">
    <property type="entry name" value="UPF0234-like_C"/>
</dbReference>
<dbReference type="HAMAP" id="MF_00632">
    <property type="entry name" value="UPF0234"/>
    <property type="match status" value="1"/>
</dbReference>
<dbReference type="GO" id="GO:0005829">
    <property type="term" value="C:cytosol"/>
    <property type="evidence" value="ECO:0007669"/>
    <property type="project" value="TreeGrafter"/>
</dbReference>
<evidence type="ECO:0000256" key="3">
    <source>
        <dbReference type="HAMAP-Rule" id="MF_00632"/>
    </source>
</evidence>
<evidence type="ECO:0000313" key="5">
    <source>
        <dbReference type="Proteomes" id="UP000183649"/>
    </source>
</evidence>
<evidence type="ECO:0000313" key="4">
    <source>
        <dbReference type="EMBL" id="CUA98230.1"/>
    </source>
</evidence>
<evidence type="ECO:0000256" key="1">
    <source>
        <dbReference type="ARBA" id="ARBA00022741"/>
    </source>
</evidence>
<organism evidence="4 5">
    <name type="scientific">Thiomonas bhubaneswarensis</name>
    <dbReference type="NCBI Taxonomy" id="339866"/>
    <lineage>
        <taxon>Bacteria</taxon>
        <taxon>Pseudomonadati</taxon>
        <taxon>Pseudomonadota</taxon>
        <taxon>Betaproteobacteria</taxon>
        <taxon>Burkholderiales</taxon>
        <taxon>Thiomonas</taxon>
    </lineage>
</organism>
<dbReference type="AlphaFoldDB" id="A0A0K6I529"/>
<dbReference type="Proteomes" id="UP000183649">
    <property type="component" value="Unassembled WGS sequence"/>
</dbReference>
<dbReference type="Gene3D" id="3.30.70.860">
    <property type="match status" value="1"/>
</dbReference>
<dbReference type="InterPro" id="IPR007551">
    <property type="entry name" value="YajQ/Smlt4090-like"/>
</dbReference>
<sequence length="161" mass="17755">MPSFDTVLEPDLVEVRNACDQAAKEIATRFDFKGSSAQVEQSDKTLTLTADSEFQLGQVRDVLMAKAAKRKIDPRFFDLGKIEKISGDKVKQVITVKFGIPQDLAKKITAAIKGSKLKLTSAIQGDVVRITGAKRDDLQAAMALLRKDLQEAPLSFNNFRD</sequence>
<protein>
    <recommendedName>
        <fullName evidence="3">Nucleotide-binding protein Ga0061069_10716</fullName>
    </recommendedName>
</protein>
<keyword evidence="1 3" id="KW-0547">Nucleotide-binding</keyword>
<evidence type="ECO:0000256" key="2">
    <source>
        <dbReference type="ARBA" id="ARBA00093450"/>
    </source>
</evidence>
<dbReference type="STRING" id="339866.GCA_001418255_02055"/>
<dbReference type="EMBL" id="CYHF01000007">
    <property type="protein sequence ID" value="CUA98230.1"/>
    <property type="molecule type" value="Genomic_DNA"/>
</dbReference>
<dbReference type="Gene3D" id="3.30.70.990">
    <property type="entry name" value="YajQ-like, domain 2"/>
    <property type="match status" value="1"/>
</dbReference>
<dbReference type="NCBIfam" id="NF003819">
    <property type="entry name" value="PRK05412.1"/>
    <property type="match status" value="1"/>
</dbReference>
<comment type="similarity">
    <text evidence="2 3">Belongs to the YajQ family.</text>
</comment>
<dbReference type="CDD" id="cd11740">
    <property type="entry name" value="YajQ_like"/>
    <property type="match status" value="1"/>
</dbReference>
<dbReference type="Pfam" id="PF04461">
    <property type="entry name" value="YajQ"/>
    <property type="match status" value="1"/>
</dbReference>
<accession>A0A0K6I529</accession>
<dbReference type="InterPro" id="IPR036183">
    <property type="entry name" value="YajQ-like_sf"/>
</dbReference>
<dbReference type="OrthoDB" id="9801447at2"/>
<dbReference type="PANTHER" id="PTHR30476">
    <property type="entry name" value="UPF0234 PROTEIN YAJQ"/>
    <property type="match status" value="1"/>
</dbReference>
<keyword evidence="5" id="KW-1185">Reference proteome</keyword>
<comment type="function">
    <text evidence="3">Nucleotide-binding protein.</text>
</comment>
<dbReference type="RefSeq" id="WP_055450934.1">
    <property type="nucleotide sequence ID" value="NZ_CYHF01000007.1"/>
</dbReference>
<gene>
    <name evidence="4" type="ORF">Ga0061069_10716</name>
</gene>
<proteinExistence type="inferred from homology"/>
<dbReference type="InterPro" id="IPR035570">
    <property type="entry name" value="UPF0234_N"/>
</dbReference>